<keyword evidence="14 19" id="KW-0862">Zinc</keyword>
<dbReference type="HAMAP" id="MF_00110">
    <property type="entry name" value="DHQ_synthase"/>
    <property type="match status" value="1"/>
</dbReference>
<keyword evidence="23" id="KW-1185">Reference proteome</keyword>
<dbReference type="Pfam" id="PF01761">
    <property type="entry name" value="DHQ_synthase"/>
    <property type="match status" value="1"/>
</dbReference>
<dbReference type="UniPathway" id="UPA00053">
    <property type="reaction ID" value="UER00085"/>
</dbReference>
<accession>A0A1H0QP47</accession>
<dbReference type="NCBIfam" id="TIGR01357">
    <property type="entry name" value="aroB"/>
    <property type="match status" value="1"/>
</dbReference>
<dbReference type="GO" id="GO:0046872">
    <property type="term" value="F:metal ion binding"/>
    <property type="evidence" value="ECO:0007669"/>
    <property type="project" value="UniProtKB-KW"/>
</dbReference>
<dbReference type="PIRSF" id="PIRSF001455">
    <property type="entry name" value="DHQ_synth"/>
    <property type="match status" value="1"/>
</dbReference>
<keyword evidence="15 19" id="KW-0520">NAD</keyword>
<evidence type="ECO:0000256" key="13">
    <source>
        <dbReference type="ARBA" id="ARBA00022741"/>
    </source>
</evidence>
<feature type="binding site" evidence="19">
    <location>
        <position position="143"/>
    </location>
    <ligand>
        <name>NAD(+)</name>
        <dbReference type="ChEBI" id="CHEBI:57540"/>
    </ligand>
</feature>
<comment type="subcellular location">
    <subcellularLocation>
        <location evidence="5 19">Cytoplasm</location>
    </subcellularLocation>
</comment>
<dbReference type="EC" id="4.2.3.4" evidence="8 19"/>
<protein>
    <recommendedName>
        <fullName evidence="9 19">3-dehydroquinate synthase</fullName>
        <shortName evidence="19">DHQS</shortName>
        <ecNumber evidence="8 19">4.2.3.4</ecNumber>
    </recommendedName>
</protein>
<feature type="binding site" evidence="19">
    <location>
        <begin position="130"/>
        <end position="131"/>
    </location>
    <ligand>
        <name>NAD(+)</name>
        <dbReference type="ChEBI" id="CHEBI:57540"/>
    </ligand>
</feature>
<dbReference type="PANTHER" id="PTHR43622">
    <property type="entry name" value="3-DEHYDROQUINATE SYNTHASE"/>
    <property type="match status" value="1"/>
</dbReference>
<evidence type="ECO:0000256" key="7">
    <source>
        <dbReference type="ARBA" id="ARBA00005412"/>
    </source>
</evidence>
<evidence type="ECO:0000256" key="19">
    <source>
        <dbReference type="HAMAP-Rule" id="MF_00110"/>
    </source>
</evidence>
<evidence type="ECO:0000256" key="9">
    <source>
        <dbReference type="ARBA" id="ARBA00017684"/>
    </source>
</evidence>
<feature type="binding site" evidence="19">
    <location>
        <position position="152"/>
    </location>
    <ligand>
        <name>NAD(+)</name>
        <dbReference type="ChEBI" id="CHEBI:57540"/>
    </ligand>
</feature>
<keyword evidence="16 19" id="KW-0057">Aromatic amino acid biosynthesis</keyword>
<dbReference type="FunFam" id="3.40.50.1970:FF:000007">
    <property type="entry name" value="Pentafunctional AROM polypeptide"/>
    <property type="match status" value="1"/>
</dbReference>
<dbReference type="STRING" id="91360.SAMN05660330_02058"/>
<dbReference type="AlphaFoldDB" id="A0A1H0QP47"/>
<evidence type="ECO:0000256" key="3">
    <source>
        <dbReference type="ARBA" id="ARBA00001947"/>
    </source>
</evidence>
<dbReference type="Proteomes" id="UP000199073">
    <property type="component" value="Unassembled WGS sequence"/>
</dbReference>
<evidence type="ECO:0000313" key="23">
    <source>
        <dbReference type="Proteomes" id="UP000199073"/>
    </source>
</evidence>
<reference evidence="22 23" key="1">
    <citation type="submission" date="2016-10" db="EMBL/GenBank/DDBJ databases">
        <authorList>
            <person name="de Groot N.N."/>
        </authorList>
    </citation>
    <scope>NUCLEOTIDE SEQUENCE [LARGE SCALE GENOMIC DNA]</scope>
    <source>
        <strain evidence="22 23">DSM 12130</strain>
    </source>
</reference>
<comment type="function">
    <text evidence="4 19">Catalyzes the conversion of 3-deoxy-D-arabino-heptulosonate 7-phosphate (DAHP) to dehydroquinate (DHQ).</text>
</comment>
<keyword evidence="12 19" id="KW-0479">Metal-binding</keyword>
<dbReference type="GO" id="GO:0008652">
    <property type="term" value="P:amino acid biosynthetic process"/>
    <property type="evidence" value="ECO:0007669"/>
    <property type="project" value="UniProtKB-KW"/>
</dbReference>
<dbReference type="SUPFAM" id="SSF56796">
    <property type="entry name" value="Dehydroquinate synthase-like"/>
    <property type="match status" value="1"/>
</dbReference>
<evidence type="ECO:0000256" key="17">
    <source>
        <dbReference type="ARBA" id="ARBA00023239"/>
    </source>
</evidence>
<dbReference type="GO" id="GO:0009073">
    <property type="term" value="P:aromatic amino acid family biosynthetic process"/>
    <property type="evidence" value="ECO:0007669"/>
    <property type="project" value="UniProtKB-KW"/>
</dbReference>
<comment type="catalytic activity">
    <reaction evidence="1 19">
        <text>7-phospho-2-dehydro-3-deoxy-D-arabino-heptonate = 3-dehydroquinate + phosphate</text>
        <dbReference type="Rhea" id="RHEA:21968"/>
        <dbReference type="ChEBI" id="CHEBI:32364"/>
        <dbReference type="ChEBI" id="CHEBI:43474"/>
        <dbReference type="ChEBI" id="CHEBI:58394"/>
        <dbReference type="EC" id="4.2.3.4"/>
    </reaction>
</comment>
<evidence type="ECO:0000256" key="12">
    <source>
        <dbReference type="ARBA" id="ARBA00022723"/>
    </source>
</evidence>
<dbReference type="Gene3D" id="3.40.50.1970">
    <property type="match status" value="1"/>
</dbReference>
<name>A0A1H0QP47_9BACT</name>
<comment type="cofactor">
    <cofactor evidence="3">
        <name>Zn(2+)</name>
        <dbReference type="ChEBI" id="CHEBI:29105"/>
    </cofactor>
</comment>
<dbReference type="InterPro" id="IPR016037">
    <property type="entry name" value="DHQ_synth_AroB"/>
</dbReference>
<evidence type="ECO:0000256" key="2">
    <source>
        <dbReference type="ARBA" id="ARBA00001911"/>
    </source>
</evidence>
<evidence type="ECO:0000256" key="15">
    <source>
        <dbReference type="ARBA" id="ARBA00023027"/>
    </source>
</evidence>
<dbReference type="InterPro" id="IPR030963">
    <property type="entry name" value="DHQ_synth_fam"/>
</dbReference>
<dbReference type="RefSeq" id="WP_092222477.1">
    <property type="nucleotide sequence ID" value="NZ_FNJI01000012.1"/>
</dbReference>
<feature type="binding site" evidence="19">
    <location>
        <position position="185"/>
    </location>
    <ligand>
        <name>Zn(2+)</name>
        <dbReference type="ChEBI" id="CHEBI:29105"/>
    </ligand>
</feature>
<evidence type="ECO:0000259" key="20">
    <source>
        <dbReference type="Pfam" id="PF01761"/>
    </source>
</evidence>
<evidence type="ECO:0000256" key="14">
    <source>
        <dbReference type="ARBA" id="ARBA00022833"/>
    </source>
</evidence>
<dbReference type="GO" id="GO:0009423">
    <property type="term" value="P:chorismate biosynthetic process"/>
    <property type="evidence" value="ECO:0007669"/>
    <property type="project" value="UniProtKB-UniRule"/>
</dbReference>
<feature type="binding site" evidence="19">
    <location>
        <position position="264"/>
    </location>
    <ligand>
        <name>Zn(2+)</name>
        <dbReference type="ChEBI" id="CHEBI:29105"/>
    </ligand>
</feature>
<dbReference type="PANTHER" id="PTHR43622:SF7">
    <property type="entry name" value="3-DEHYDROQUINATE SYNTHASE, CHLOROPLASTIC"/>
    <property type="match status" value="1"/>
</dbReference>
<comment type="pathway">
    <text evidence="6 19">Metabolic intermediate biosynthesis; chorismate biosynthesis; chorismate from D-erythrose 4-phosphate and phosphoenolpyruvate: step 2/7.</text>
</comment>
<keyword evidence="17 19" id="KW-0456">Lyase</keyword>
<evidence type="ECO:0000259" key="21">
    <source>
        <dbReference type="Pfam" id="PF24621"/>
    </source>
</evidence>
<dbReference type="EMBL" id="FNJI01000012">
    <property type="protein sequence ID" value="SDP19114.1"/>
    <property type="molecule type" value="Genomic_DNA"/>
</dbReference>
<dbReference type="GO" id="GO:0005737">
    <property type="term" value="C:cytoplasm"/>
    <property type="evidence" value="ECO:0007669"/>
    <property type="project" value="UniProtKB-SubCell"/>
</dbReference>
<evidence type="ECO:0000256" key="1">
    <source>
        <dbReference type="ARBA" id="ARBA00001393"/>
    </source>
</evidence>
<evidence type="ECO:0000313" key="22">
    <source>
        <dbReference type="EMBL" id="SDP19114.1"/>
    </source>
</evidence>
<dbReference type="GO" id="GO:0003856">
    <property type="term" value="F:3-dehydroquinate synthase activity"/>
    <property type="evidence" value="ECO:0007669"/>
    <property type="project" value="UniProtKB-UniRule"/>
</dbReference>
<evidence type="ECO:0000256" key="10">
    <source>
        <dbReference type="ARBA" id="ARBA00022490"/>
    </source>
</evidence>
<organism evidence="22 23">
    <name type="scientific">Desulforhopalus singaporensis</name>
    <dbReference type="NCBI Taxonomy" id="91360"/>
    <lineage>
        <taxon>Bacteria</taxon>
        <taxon>Pseudomonadati</taxon>
        <taxon>Thermodesulfobacteriota</taxon>
        <taxon>Desulfobulbia</taxon>
        <taxon>Desulfobulbales</taxon>
        <taxon>Desulfocapsaceae</taxon>
        <taxon>Desulforhopalus</taxon>
    </lineage>
</organism>
<proteinExistence type="inferred from homology"/>
<dbReference type="InterPro" id="IPR050071">
    <property type="entry name" value="Dehydroquinate_synthase"/>
</dbReference>
<keyword evidence="11 19" id="KW-0028">Amino-acid biosynthesis</keyword>
<keyword evidence="10 19" id="KW-0963">Cytoplasm</keyword>
<evidence type="ECO:0000256" key="5">
    <source>
        <dbReference type="ARBA" id="ARBA00004496"/>
    </source>
</evidence>
<comment type="caution">
    <text evidence="19">Lacks conserved residue(s) required for the propagation of feature annotation.</text>
</comment>
<dbReference type="InterPro" id="IPR030960">
    <property type="entry name" value="DHQS/DOIS_N"/>
</dbReference>
<sequence length="357" mass="38251">MSEITVGLGARSYPIIIRSGILENIGAELKKRKIAKRYAVISDDRVAQLFGKTLMDSLDREGLDSELITFAHGEANKNLATVGALASALASKGFDRKDGIIGFGGGVAGDIAGFVASSYMRGVEFVQVPTTLLAQVDSSVGGKTGVDIPEGKNLVGAFYQPKGVFIDSLVLKTLPEQELLGGLAEVIKYGVIRDREFFDFLVHNRERILQLDPAVMEKTIATCCLIKADVVAEDEREGDVRRILNYGHTIGHAVEGASNYTIIHGLAVSIGMAAAARLACLKGVLPEGDRDRIVRALDDYGLPTSVPAELDRSLIKKYLLTDKKVVGGKVHYVLPTAIGDTVISADVTEQQIDIVLG</sequence>
<feature type="domain" description="3-dehydroquinate synthase N-terminal" evidence="20">
    <location>
        <begin position="68"/>
        <end position="179"/>
    </location>
</feature>
<gene>
    <name evidence="19" type="primary">aroB</name>
    <name evidence="22" type="ORF">SAMN05660330_02058</name>
</gene>
<dbReference type="InterPro" id="IPR056179">
    <property type="entry name" value="DHQS_C"/>
</dbReference>
<feature type="domain" description="3-dehydroquinate synthase C-terminal" evidence="21">
    <location>
        <begin position="182"/>
        <end position="325"/>
    </location>
</feature>
<feature type="binding site" evidence="19">
    <location>
        <begin position="106"/>
        <end position="110"/>
    </location>
    <ligand>
        <name>NAD(+)</name>
        <dbReference type="ChEBI" id="CHEBI:57540"/>
    </ligand>
</feature>
<dbReference type="Gene3D" id="1.20.1090.10">
    <property type="entry name" value="Dehydroquinate synthase-like - alpha domain"/>
    <property type="match status" value="1"/>
</dbReference>
<evidence type="ECO:0000256" key="6">
    <source>
        <dbReference type="ARBA" id="ARBA00004661"/>
    </source>
</evidence>
<evidence type="ECO:0000256" key="16">
    <source>
        <dbReference type="ARBA" id="ARBA00023141"/>
    </source>
</evidence>
<comment type="similarity">
    <text evidence="7 19">Belongs to the sugar phosphate cyclases superfamily. Dehydroquinate synthase family.</text>
</comment>
<keyword evidence="13 19" id="KW-0547">Nucleotide-binding</keyword>
<dbReference type="CDD" id="cd08195">
    <property type="entry name" value="DHQS"/>
    <property type="match status" value="1"/>
</dbReference>
<evidence type="ECO:0000256" key="11">
    <source>
        <dbReference type="ARBA" id="ARBA00022605"/>
    </source>
</evidence>
<evidence type="ECO:0000256" key="18">
    <source>
        <dbReference type="ARBA" id="ARBA00023285"/>
    </source>
</evidence>
<feature type="binding site" evidence="19">
    <location>
        <position position="248"/>
    </location>
    <ligand>
        <name>Zn(2+)</name>
        <dbReference type="ChEBI" id="CHEBI:29105"/>
    </ligand>
</feature>
<keyword evidence="18 19" id="KW-0170">Cobalt</keyword>
<evidence type="ECO:0000256" key="4">
    <source>
        <dbReference type="ARBA" id="ARBA00003485"/>
    </source>
</evidence>
<dbReference type="OrthoDB" id="9806583at2"/>
<comment type="cofactor">
    <cofactor evidence="19">
        <name>Co(2+)</name>
        <dbReference type="ChEBI" id="CHEBI:48828"/>
    </cofactor>
    <cofactor evidence="19">
        <name>Zn(2+)</name>
        <dbReference type="ChEBI" id="CHEBI:29105"/>
    </cofactor>
    <text evidence="19">Binds 1 divalent metal cation per subunit. Can use either Co(2+) or Zn(2+).</text>
</comment>
<comment type="cofactor">
    <cofactor evidence="2 19">
        <name>NAD(+)</name>
        <dbReference type="ChEBI" id="CHEBI:57540"/>
    </cofactor>
</comment>
<dbReference type="GO" id="GO:0000166">
    <property type="term" value="F:nucleotide binding"/>
    <property type="evidence" value="ECO:0007669"/>
    <property type="project" value="UniProtKB-KW"/>
</dbReference>
<dbReference type="Pfam" id="PF24621">
    <property type="entry name" value="DHQS_C"/>
    <property type="match status" value="1"/>
</dbReference>
<evidence type="ECO:0000256" key="8">
    <source>
        <dbReference type="ARBA" id="ARBA00013031"/>
    </source>
</evidence>